<dbReference type="EMBL" id="CP031188">
    <property type="protein sequence ID" value="AXG72866.1"/>
    <property type="molecule type" value="Genomic_DNA"/>
</dbReference>
<dbReference type="InterPro" id="IPR012899">
    <property type="entry name" value="LTXXQ"/>
</dbReference>
<dbReference type="OrthoDB" id="956918at2"/>
<dbReference type="Proteomes" id="UP000253951">
    <property type="component" value="Chromosome"/>
</dbReference>
<proteinExistence type="predicted"/>
<keyword evidence="4" id="KW-1185">Reference proteome</keyword>
<dbReference type="RefSeq" id="WP_114676629.1">
    <property type="nucleotide sequence ID" value="NZ_CP031188.1"/>
</dbReference>
<protein>
    <recommendedName>
        <fullName evidence="5">DUF4890 domain-containing protein</fullName>
    </recommendedName>
</protein>
<feature type="signal peptide" evidence="2">
    <location>
        <begin position="1"/>
        <end position="18"/>
    </location>
</feature>
<dbReference type="GO" id="GO:0042597">
    <property type="term" value="C:periplasmic space"/>
    <property type="evidence" value="ECO:0007669"/>
    <property type="project" value="InterPro"/>
</dbReference>
<evidence type="ECO:0000313" key="3">
    <source>
        <dbReference type="EMBL" id="AXG72866.1"/>
    </source>
</evidence>
<feature type="region of interest" description="Disordered" evidence="1">
    <location>
        <begin position="62"/>
        <end position="86"/>
    </location>
</feature>
<accession>A0A345H8F6</accession>
<evidence type="ECO:0000313" key="4">
    <source>
        <dbReference type="Proteomes" id="UP000253951"/>
    </source>
</evidence>
<gene>
    <name evidence="3" type="ORF">DVK85_00915</name>
</gene>
<feature type="chain" id="PRO_5016931010" description="DUF4890 domain-containing protein" evidence="2">
    <location>
        <begin position="19"/>
        <end position="143"/>
    </location>
</feature>
<evidence type="ECO:0000256" key="1">
    <source>
        <dbReference type="SAM" id="MobiDB-lite"/>
    </source>
</evidence>
<evidence type="ECO:0000256" key="2">
    <source>
        <dbReference type="SAM" id="SignalP"/>
    </source>
</evidence>
<organism evidence="3 4">
    <name type="scientific">Flavobacterium arcticum</name>
    <dbReference type="NCBI Taxonomy" id="1784713"/>
    <lineage>
        <taxon>Bacteria</taxon>
        <taxon>Pseudomonadati</taxon>
        <taxon>Bacteroidota</taxon>
        <taxon>Flavobacteriia</taxon>
        <taxon>Flavobacteriales</taxon>
        <taxon>Flavobacteriaceae</taxon>
        <taxon>Flavobacterium</taxon>
    </lineage>
</organism>
<dbReference type="Gene3D" id="1.20.120.1490">
    <property type="match status" value="1"/>
</dbReference>
<feature type="region of interest" description="Disordered" evidence="1">
    <location>
        <begin position="121"/>
        <end position="143"/>
    </location>
</feature>
<keyword evidence="2" id="KW-0732">Signal</keyword>
<evidence type="ECO:0008006" key="5">
    <source>
        <dbReference type="Google" id="ProtNLM"/>
    </source>
</evidence>
<sequence>MRTWILAAVMMMGLSAIAQPGDSRREKKLTPEQRVELQTKKMTLELDLTEKQQKEVKQLLTKKSNDREELMEERKAKKEEGERLTSDERFAMQSTMLDEKIAMKKEMKKILTPEQFEKFEEIGEKKQEKITKRSKNLKKHDRE</sequence>
<feature type="compositionally biased region" description="Basic and acidic residues" evidence="1">
    <location>
        <begin position="121"/>
        <end position="131"/>
    </location>
</feature>
<dbReference type="Pfam" id="PF07813">
    <property type="entry name" value="LTXXQ"/>
    <property type="match status" value="1"/>
</dbReference>
<feature type="compositionally biased region" description="Basic residues" evidence="1">
    <location>
        <begin position="132"/>
        <end position="143"/>
    </location>
</feature>
<reference evidence="3 4" key="1">
    <citation type="submission" date="2018-07" db="EMBL/GenBank/DDBJ databases">
        <title>Complete genome sequence of Flavobacterium arcticum type strain SM1502T.</title>
        <authorList>
            <person name="Li Y."/>
            <person name="Li D.-D."/>
        </authorList>
    </citation>
    <scope>NUCLEOTIDE SEQUENCE [LARGE SCALE GENOMIC DNA]</scope>
    <source>
        <strain evidence="3 4">SM1502</strain>
    </source>
</reference>
<dbReference type="AlphaFoldDB" id="A0A345H8F6"/>
<dbReference type="KEGG" id="fat:DVK85_00915"/>
<name>A0A345H8F6_9FLAO</name>